<feature type="region of interest" description="Disordered" evidence="5">
    <location>
        <begin position="197"/>
        <end position="217"/>
    </location>
</feature>
<evidence type="ECO:0000256" key="2">
    <source>
        <dbReference type="ARBA" id="ARBA00022692"/>
    </source>
</evidence>
<dbReference type="SUPFAM" id="SSF103506">
    <property type="entry name" value="Mitochondrial carrier"/>
    <property type="match status" value="1"/>
</dbReference>
<dbReference type="AlphaFoldDB" id="A0AAV5QZ42"/>
<dbReference type="GO" id="GO:0016020">
    <property type="term" value="C:membrane"/>
    <property type="evidence" value="ECO:0007669"/>
    <property type="project" value="UniProtKB-SubCell"/>
</dbReference>
<keyword evidence="2" id="KW-0812">Transmembrane</keyword>
<evidence type="ECO:0000256" key="5">
    <source>
        <dbReference type="SAM" id="MobiDB-lite"/>
    </source>
</evidence>
<evidence type="ECO:0000313" key="7">
    <source>
        <dbReference type="Proteomes" id="UP001378960"/>
    </source>
</evidence>
<dbReference type="Proteomes" id="UP001378960">
    <property type="component" value="Unassembled WGS sequence"/>
</dbReference>
<dbReference type="Gene3D" id="1.50.40.10">
    <property type="entry name" value="Mitochondrial carrier domain"/>
    <property type="match status" value="1"/>
</dbReference>
<comment type="caution">
    <text evidence="6">The sequence shown here is derived from an EMBL/GenBank/DDBJ whole genome shotgun (WGS) entry which is preliminary data.</text>
</comment>
<protein>
    <submittedName>
        <fullName evidence="6">Ugo1 protein</fullName>
    </submittedName>
</protein>
<keyword evidence="7" id="KW-1185">Reference proteome</keyword>
<evidence type="ECO:0000256" key="1">
    <source>
        <dbReference type="ARBA" id="ARBA00004370"/>
    </source>
</evidence>
<dbReference type="InterPro" id="IPR023395">
    <property type="entry name" value="MCP_dom_sf"/>
</dbReference>
<reference evidence="6 7" key="1">
    <citation type="journal article" date="2023" name="Elife">
        <title>Identification of key yeast species and microbe-microbe interactions impacting larval growth of Drosophila in the wild.</title>
        <authorList>
            <person name="Mure A."/>
            <person name="Sugiura Y."/>
            <person name="Maeda R."/>
            <person name="Honda K."/>
            <person name="Sakurai N."/>
            <person name="Takahashi Y."/>
            <person name="Watada M."/>
            <person name="Katoh T."/>
            <person name="Gotoh A."/>
            <person name="Gotoh Y."/>
            <person name="Taniguchi I."/>
            <person name="Nakamura K."/>
            <person name="Hayashi T."/>
            <person name="Katayama T."/>
            <person name="Uemura T."/>
            <person name="Hattori Y."/>
        </authorList>
    </citation>
    <scope>NUCLEOTIDE SEQUENCE [LARGE SCALE GENOMIC DNA]</scope>
    <source>
        <strain evidence="6 7">PK-24</strain>
    </source>
</reference>
<dbReference type="EMBL" id="BTGB01000001">
    <property type="protein sequence ID" value="GMM44062.1"/>
    <property type="molecule type" value="Genomic_DNA"/>
</dbReference>
<name>A0AAV5QZ42_PICKL</name>
<accession>A0AAV5QZ42</accession>
<comment type="subcellular location">
    <subcellularLocation>
        <location evidence="1">Membrane</location>
    </subcellularLocation>
</comment>
<evidence type="ECO:0000256" key="4">
    <source>
        <dbReference type="ARBA" id="ARBA00023136"/>
    </source>
</evidence>
<keyword evidence="3" id="KW-1133">Transmembrane helix</keyword>
<sequence>MNTQDYLDGSLRPYVSRSEFDLHYPIAYQPQIGIIDTSTSQTISQSLPFVQSQLNGNRSIGSGSTSGTGIGLHGFGSRIAASAKSPLTSKDLSSYGKSVGDLEWNELFDLNNLKTILITLTTRFIQGWFRCIFSQPFDVICVLLQVGSFKNKKKGLTIKSNKNEIIDYDNTSDSDSEIEGGRNAYFDNNLSNGEDVLTDNEQSNDSNEYNDINNNNHNEIENLRNSRIERRKSSNVLRKKSSRDNNNDSKLINILIEPESLNAFDMINALLTKEGPRGILKAVNTTFLMNTLQYTIESWITGFISGIIGIPDPLFVELIHSPNANWSLILSIFSNVFANLIMSQIRLIRMKFIITTSSRGCRSFREIIWNIPRLHIFHVPKTLFIPSIITNFIKSFTIHYPDYLLNSMRINKYNNPYFYNMATVIMRIIGMFIRLPFETLFSRAQVNYLLTNRDELPEIMRVNKDDMCIEFGGYYGYLSTLYYILVGSKPLTYEGQSLEVDVCESEENIGLKAIFRGWKIGLVRLLSSYTLSLLRDDRYNNYEEKF</sequence>
<evidence type="ECO:0000256" key="3">
    <source>
        <dbReference type="ARBA" id="ARBA00022989"/>
    </source>
</evidence>
<gene>
    <name evidence="6" type="ORF">DAPK24_006370</name>
</gene>
<proteinExistence type="predicted"/>
<evidence type="ECO:0000313" key="6">
    <source>
        <dbReference type="EMBL" id="GMM44062.1"/>
    </source>
</evidence>
<keyword evidence="4" id="KW-0472">Membrane</keyword>
<feature type="compositionally biased region" description="Low complexity" evidence="5">
    <location>
        <begin position="203"/>
        <end position="217"/>
    </location>
</feature>
<organism evidence="6 7">
    <name type="scientific">Pichia kluyveri</name>
    <name type="common">Yeast</name>
    <dbReference type="NCBI Taxonomy" id="36015"/>
    <lineage>
        <taxon>Eukaryota</taxon>
        <taxon>Fungi</taxon>
        <taxon>Dikarya</taxon>
        <taxon>Ascomycota</taxon>
        <taxon>Saccharomycotina</taxon>
        <taxon>Pichiomycetes</taxon>
        <taxon>Pichiales</taxon>
        <taxon>Pichiaceae</taxon>
        <taxon>Pichia</taxon>
    </lineage>
</organism>